<dbReference type="InterPro" id="IPR050179">
    <property type="entry name" value="Trans_hexapeptide_repeat"/>
</dbReference>
<evidence type="ECO:0000313" key="1">
    <source>
        <dbReference type="EMBL" id="GIF94621.1"/>
    </source>
</evidence>
<dbReference type="EMBL" id="BONG01000107">
    <property type="protein sequence ID" value="GIF94621.1"/>
    <property type="molecule type" value="Genomic_DNA"/>
</dbReference>
<gene>
    <name evidence="1" type="ORF">Cch02nite_80650</name>
</gene>
<accession>A0A8J3K7K3</accession>
<dbReference type="PANTHER" id="PTHR43300">
    <property type="entry name" value="ACETYLTRANSFERASE"/>
    <property type="match status" value="1"/>
</dbReference>
<dbReference type="SUPFAM" id="SSF51161">
    <property type="entry name" value="Trimeric LpxA-like enzymes"/>
    <property type="match status" value="1"/>
</dbReference>
<organism evidence="1 2">
    <name type="scientific">Catellatospora chokoriensis</name>
    <dbReference type="NCBI Taxonomy" id="310353"/>
    <lineage>
        <taxon>Bacteria</taxon>
        <taxon>Bacillati</taxon>
        <taxon>Actinomycetota</taxon>
        <taxon>Actinomycetes</taxon>
        <taxon>Micromonosporales</taxon>
        <taxon>Micromonosporaceae</taxon>
        <taxon>Catellatospora</taxon>
    </lineage>
</organism>
<name>A0A8J3K7K3_9ACTN</name>
<dbReference type="Gene3D" id="2.160.10.10">
    <property type="entry name" value="Hexapeptide repeat proteins"/>
    <property type="match status" value="1"/>
</dbReference>
<dbReference type="InterPro" id="IPR001451">
    <property type="entry name" value="Hexapep"/>
</dbReference>
<comment type="caution">
    <text evidence="1">The sequence shown here is derived from an EMBL/GenBank/DDBJ whole genome shotgun (WGS) entry which is preliminary data.</text>
</comment>
<proteinExistence type="predicted"/>
<dbReference type="RefSeq" id="WP_191841444.1">
    <property type="nucleotide sequence ID" value="NZ_BAAALB010000019.1"/>
</dbReference>
<keyword evidence="2" id="KW-1185">Reference proteome</keyword>
<dbReference type="Pfam" id="PF14602">
    <property type="entry name" value="Hexapep_2"/>
    <property type="match status" value="2"/>
</dbReference>
<dbReference type="Pfam" id="PF00132">
    <property type="entry name" value="Hexapep"/>
    <property type="match status" value="1"/>
</dbReference>
<dbReference type="CDD" id="cd03358">
    <property type="entry name" value="LbH_WxcM_N_like"/>
    <property type="match status" value="1"/>
</dbReference>
<protein>
    <submittedName>
        <fullName evidence="1">N-acetyltransferase</fullName>
    </submittedName>
</protein>
<dbReference type="AlphaFoldDB" id="A0A8J3K7K3"/>
<evidence type="ECO:0000313" key="2">
    <source>
        <dbReference type="Proteomes" id="UP000619293"/>
    </source>
</evidence>
<dbReference type="Proteomes" id="UP000619293">
    <property type="component" value="Unassembled WGS sequence"/>
</dbReference>
<reference evidence="1 2" key="1">
    <citation type="submission" date="2021-01" db="EMBL/GenBank/DDBJ databases">
        <title>Whole genome shotgun sequence of Catellatospora chokoriensis NBRC 107358.</title>
        <authorList>
            <person name="Komaki H."/>
            <person name="Tamura T."/>
        </authorList>
    </citation>
    <scope>NUCLEOTIDE SEQUENCE [LARGE SCALE GENOMIC DNA]</scope>
    <source>
        <strain evidence="1 2">NBRC 107358</strain>
    </source>
</reference>
<dbReference type="PANTHER" id="PTHR43300:SF4">
    <property type="entry name" value="ACYL-[ACYL-CARRIER-PROTEIN]--UDP-N-ACETYLGLUCOSAMINE O-ACYLTRANSFERASE"/>
    <property type="match status" value="1"/>
</dbReference>
<sequence>MSTFIEASAAIAATASVGSGTRIWHQAQLADGVVVGENCVIGKGVYLGVGSVVGDRVKIQNGCGVFGAQVGDDVLLAPGVYLLEDPAPRASRPDGFLKGADDWRRVPVTVAQGATIGANCTIAPGVTVGRYAMVAIGSAVHRDVPDHGLVAGNPARQVGWVCACGTRLTDTLTCPGCPATYASGDHGLTAVNQS</sequence>
<dbReference type="InterPro" id="IPR011004">
    <property type="entry name" value="Trimer_LpxA-like_sf"/>
</dbReference>